<keyword evidence="3" id="KW-1185">Reference proteome</keyword>
<comment type="caution">
    <text evidence="2">The sequence shown here is derived from an EMBL/GenBank/DDBJ whole genome shotgun (WGS) entry which is preliminary data.</text>
</comment>
<dbReference type="EMBL" id="JARHUD010000006">
    <property type="protein sequence ID" value="MDF2096471.1"/>
    <property type="molecule type" value="Genomic_DNA"/>
</dbReference>
<dbReference type="RefSeq" id="WP_275822939.1">
    <property type="nucleotide sequence ID" value="NZ_JARHUD010000006.1"/>
</dbReference>
<feature type="region of interest" description="Disordered" evidence="1">
    <location>
        <begin position="58"/>
        <end position="118"/>
    </location>
</feature>
<reference evidence="2 3" key="1">
    <citation type="submission" date="2023-03" db="EMBL/GenBank/DDBJ databases">
        <title>Fodinicurvata sp. CAU 1616 isolated from sea sendiment.</title>
        <authorList>
            <person name="Kim W."/>
        </authorList>
    </citation>
    <scope>NUCLEOTIDE SEQUENCE [LARGE SCALE GENOMIC DNA]</scope>
    <source>
        <strain evidence="2 3">CAU 1616</strain>
    </source>
</reference>
<proteinExistence type="predicted"/>
<sequence length="142" mass="14666">MNRQPDLQTLAQRYIDAFEAEDSALPADPAFGEAMDRLTRAWFEAAGAGWALAPRLWNAGPLAPNEPASAHATGEEARNDRPPAPAAASGEATTTSSPGPTPAQPASGSSAGDLAALRARLAELERQLAAMERTSDSGAGSR</sequence>
<dbReference type="Proteomes" id="UP001215503">
    <property type="component" value="Unassembled WGS sequence"/>
</dbReference>
<gene>
    <name evidence="2" type="ORF">P2G67_10830</name>
</gene>
<name>A0ABT5YNC2_9PROT</name>
<evidence type="ECO:0000256" key="1">
    <source>
        <dbReference type="SAM" id="MobiDB-lite"/>
    </source>
</evidence>
<organism evidence="2 3">
    <name type="scientific">Aquibaculum arenosum</name>
    <dbReference type="NCBI Taxonomy" id="3032591"/>
    <lineage>
        <taxon>Bacteria</taxon>
        <taxon>Pseudomonadati</taxon>
        <taxon>Pseudomonadota</taxon>
        <taxon>Alphaproteobacteria</taxon>
        <taxon>Rhodospirillales</taxon>
        <taxon>Rhodovibrionaceae</taxon>
        <taxon>Aquibaculum</taxon>
    </lineage>
</organism>
<evidence type="ECO:0000313" key="3">
    <source>
        <dbReference type="Proteomes" id="UP001215503"/>
    </source>
</evidence>
<accession>A0ABT5YNC2</accession>
<protein>
    <submittedName>
        <fullName evidence="2">Uncharacterized protein</fullName>
    </submittedName>
</protein>
<feature type="compositionally biased region" description="Low complexity" evidence="1">
    <location>
        <begin position="86"/>
        <end position="118"/>
    </location>
</feature>
<evidence type="ECO:0000313" key="2">
    <source>
        <dbReference type="EMBL" id="MDF2096471.1"/>
    </source>
</evidence>